<dbReference type="OrthoDB" id="3401940at2"/>
<dbReference type="EMBL" id="VDFC01000066">
    <property type="protein sequence ID" value="KAA0924112.1"/>
    <property type="molecule type" value="Genomic_DNA"/>
</dbReference>
<feature type="chain" id="PRO_5022935215" description="Peptidase inhibitor family I36" evidence="1">
    <location>
        <begin position="30"/>
        <end position="133"/>
    </location>
</feature>
<dbReference type="Pfam" id="PF03995">
    <property type="entry name" value="Inhibitor_I36"/>
    <property type="match status" value="1"/>
</dbReference>
<sequence length="133" mass="14202">MTKKFLAAAAAISSLVGGLAAGTVAPASASETATVCDQSHLCMWEDTYYRGDQYLNIYMEAEANIGTVGEIDGWDGDNEISSLSNGTRFSIALYDGDGGTGERLRCYSPRLDVPIVIPNDRAESYKVLAYNGC</sequence>
<evidence type="ECO:0000313" key="3">
    <source>
        <dbReference type="Proteomes" id="UP000324965"/>
    </source>
</evidence>
<comment type="caution">
    <text evidence="2">The sequence shown here is derived from an EMBL/GenBank/DDBJ whole genome shotgun (WGS) entry which is preliminary data.</text>
</comment>
<evidence type="ECO:0000313" key="2">
    <source>
        <dbReference type="EMBL" id="KAA0924112.1"/>
    </source>
</evidence>
<dbReference type="AlphaFoldDB" id="A0A5B0A4R4"/>
<evidence type="ECO:0008006" key="4">
    <source>
        <dbReference type="Google" id="ProtNLM"/>
    </source>
</evidence>
<gene>
    <name evidence="2" type="ORF">FGF04_33275</name>
</gene>
<dbReference type="RefSeq" id="WP_149515116.1">
    <property type="nucleotide sequence ID" value="NZ_VDFC01000066.1"/>
</dbReference>
<protein>
    <recommendedName>
        <fullName evidence="4">Peptidase inhibitor family I36</fullName>
    </recommendedName>
</protein>
<dbReference type="Proteomes" id="UP000324965">
    <property type="component" value="Unassembled WGS sequence"/>
</dbReference>
<proteinExistence type="predicted"/>
<dbReference type="Gene3D" id="2.60.20.10">
    <property type="entry name" value="Crystallins"/>
    <property type="match status" value="1"/>
</dbReference>
<reference evidence="2 3" key="1">
    <citation type="submission" date="2019-05" db="EMBL/GenBank/DDBJ databases">
        <authorList>
            <person name="Hariharan J."/>
            <person name="Choudoir M.J."/>
            <person name="Diebold P."/>
            <person name="Panke-Buisse K."/>
            <person name="Buckley D.H."/>
        </authorList>
    </citation>
    <scope>NUCLEOTIDE SEQUENCE [LARGE SCALE GENOMIC DNA]</scope>
    <source>
        <strain evidence="2 3">SUN51</strain>
    </source>
</reference>
<keyword evidence="1" id="KW-0732">Signal</keyword>
<keyword evidence="3" id="KW-1185">Reference proteome</keyword>
<feature type="signal peptide" evidence="1">
    <location>
        <begin position="1"/>
        <end position="29"/>
    </location>
</feature>
<evidence type="ECO:0000256" key="1">
    <source>
        <dbReference type="SAM" id="SignalP"/>
    </source>
</evidence>
<accession>A0A5B0A4R4</accession>
<organism evidence="2 3">
    <name type="scientific">Streptomyces apricus</name>
    <dbReference type="NCBI Taxonomy" id="1828112"/>
    <lineage>
        <taxon>Bacteria</taxon>
        <taxon>Bacillati</taxon>
        <taxon>Actinomycetota</taxon>
        <taxon>Actinomycetes</taxon>
        <taxon>Kitasatosporales</taxon>
        <taxon>Streptomycetaceae</taxon>
        <taxon>Streptomyces</taxon>
    </lineage>
</organism>
<name>A0A5B0A4R4_9ACTN</name>